<dbReference type="PANTHER" id="PTHR22846">
    <property type="entry name" value="WD40 REPEAT PROTEIN"/>
    <property type="match status" value="1"/>
</dbReference>
<dbReference type="Pfam" id="PF08513">
    <property type="entry name" value="LisH"/>
    <property type="match status" value="1"/>
</dbReference>
<dbReference type="InterPro" id="IPR045183">
    <property type="entry name" value="Ebi-like"/>
</dbReference>
<dbReference type="SUPFAM" id="SSF82171">
    <property type="entry name" value="DPP6 N-terminal domain-like"/>
    <property type="match status" value="1"/>
</dbReference>
<feature type="region of interest" description="Disordered" evidence="5">
    <location>
        <begin position="76"/>
        <end position="191"/>
    </location>
</feature>
<sequence>MSALHSDHLNYLIWRYLQEHGHENAATAFQKDWQRPYHFKDPEALPFARVVRYDALVSVVQDGLFFDELNATHGKTSRRHRWTAVKPRAPLDEQDLAELDDGAESSRPSSSGKRKSLTAGRTPVMRAPDEFPTPAPKRQRRSEGAEGVHVNGDGDENGDAEGDVDPMEVDEKSPTAATEEDVEVASPAGQSETEIVDIPERYDSMDVMIQTDVKEGPKTSTMYFEIDKPGATVFDSMWNPDSNPKNAKTLLAVGESLCRFYEVPDRSDDVQEITHLDDPNVPANGVVTASAWHPHGHTAVCAMEAALRFSDGGRHVPMQLILNHGREYGSTIWNADPKILEPQGIVICMRYSLDGTYLLVLRTNLQRGLVQVWRAPQPSDKAEGSAREEPIAWRWFDRQALDACWTSDTLFLVCGDEGLSCAYQMEAKDVQGDATGSLAPTSSSNSSLTNGHGLLERDAELIGFKAKWDKLRYDPYSGVAVFASTSRRVFATRPMAEMMAGELPRRATINGELNLPGTLTALAFQPRKSRSDVVESGEETKPEPRESVLAATFEEGSCVVYRLTRPDANRAVSEKIATLEVFADGPPLALAWSPQGTHLAFGGADVVHIYDTTAWSLSPLAQQKTASARHEPLVTWRPEDAAAGARRAGTNGVNGSGERDEVLLVQPSLSWSGDGESLGFAVERQIAIIRFRPSLHGTKLLHGETNGDGHHSEQSRLGILPHPRRYP</sequence>
<dbReference type="GO" id="GO:0006357">
    <property type="term" value="P:regulation of transcription by RNA polymerase II"/>
    <property type="evidence" value="ECO:0007669"/>
    <property type="project" value="TreeGrafter"/>
</dbReference>
<gene>
    <name evidence="6" type="ORF">B0A54_14149</name>
</gene>
<dbReference type="STRING" id="329885.A0A4U0UI73"/>
<evidence type="ECO:0000313" key="6">
    <source>
        <dbReference type="EMBL" id="TKA34446.1"/>
    </source>
</evidence>
<feature type="compositionally biased region" description="Acidic residues" evidence="5">
    <location>
        <begin position="92"/>
        <end position="103"/>
    </location>
</feature>
<keyword evidence="4" id="KW-0539">Nucleus</keyword>
<dbReference type="InterPro" id="IPR006594">
    <property type="entry name" value="LisH"/>
</dbReference>
<dbReference type="InterPro" id="IPR015943">
    <property type="entry name" value="WD40/YVTN_repeat-like_dom_sf"/>
</dbReference>
<keyword evidence="3" id="KW-0677">Repeat</keyword>
<dbReference type="InterPro" id="IPR036322">
    <property type="entry name" value="WD40_repeat_dom_sf"/>
</dbReference>
<dbReference type="Gene3D" id="2.130.10.10">
    <property type="entry name" value="YVTN repeat-like/Quinoprotein amine dehydrogenase"/>
    <property type="match status" value="2"/>
</dbReference>
<dbReference type="PANTHER" id="PTHR22846:SF2">
    <property type="entry name" value="F-BOX-LIKE_WD REPEAT-CONTAINING PROTEIN EBI"/>
    <property type="match status" value="1"/>
</dbReference>
<comment type="subcellular location">
    <subcellularLocation>
        <location evidence="1">Nucleus</location>
    </subcellularLocation>
</comment>
<dbReference type="GO" id="GO:0034967">
    <property type="term" value="C:Set3 complex"/>
    <property type="evidence" value="ECO:0007669"/>
    <property type="project" value="TreeGrafter"/>
</dbReference>
<evidence type="ECO:0000256" key="5">
    <source>
        <dbReference type="SAM" id="MobiDB-lite"/>
    </source>
</evidence>
<dbReference type="Proteomes" id="UP000310066">
    <property type="component" value="Unassembled WGS sequence"/>
</dbReference>
<dbReference type="PROSITE" id="PS50896">
    <property type="entry name" value="LISH"/>
    <property type="match status" value="1"/>
</dbReference>
<evidence type="ECO:0000256" key="1">
    <source>
        <dbReference type="ARBA" id="ARBA00004123"/>
    </source>
</evidence>
<organism evidence="6 7">
    <name type="scientific">Friedmanniomyces endolithicus</name>
    <dbReference type="NCBI Taxonomy" id="329885"/>
    <lineage>
        <taxon>Eukaryota</taxon>
        <taxon>Fungi</taxon>
        <taxon>Dikarya</taxon>
        <taxon>Ascomycota</taxon>
        <taxon>Pezizomycotina</taxon>
        <taxon>Dothideomycetes</taxon>
        <taxon>Dothideomycetidae</taxon>
        <taxon>Mycosphaerellales</taxon>
        <taxon>Teratosphaeriaceae</taxon>
        <taxon>Friedmanniomyces</taxon>
    </lineage>
</organism>
<dbReference type="GO" id="GO:0003714">
    <property type="term" value="F:transcription corepressor activity"/>
    <property type="evidence" value="ECO:0007669"/>
    <property type="project" value="InterPro"/>
</dbReference>
<evidence type="ECO:0000256" key="2">
    <source>
        <dbReference type="ARBA" id="ARBA00022574"/>
    </source>
</evidence>
<evidence type="ECO:0000313" key="7">
    <source>
        <dbReference type="Proteomes" id="UP000310066"/>
    </source>
</evidence>
<feature type="region of interest" description="Disordered" evidence="5">
    <location>
        <begin position="700"/>
        <end position="727"/>
    </location>
</feature>
<dbReference type="OrthoDB" id="1367865at2759"/>
<dbReference type="Gene3D" id="1.20.960.30">
    <property type="match status" value="1"/>
</dbReference>
<dbReference type="EMBL" id="NAJP01000080">
    <property type="protein sequence ID" value="TKA34446.1"/>
    <property type="molecule type" value="Genomic_DNA"/>
</dbReference>
<comment type="caution">
    <text evidence="6">The sequence shown here is derived from an EMBL/GenBank/DDBJ whole genome shotgun (WGS) entry which is preliminary data.</text>
</comment>
<name>A0A4U0UI73_9PEZI</name>
<reference evidence="6 7" key="1">
    <citation type="submission" date="2017-03" db="EMBL/GenBank/DDBJ databases">
        <title>Genomes of endolithic fungi from Antarctica.</title>
        <authorList>
            <person name="Coleine C."/>
            <person name="Masonjones S."/>
            <person name="Stajich J.E."/>
        </authorList>
    </citation>
    <scope>NUCLEOTIDE SEQUENCE [LARGE SCALE GENOMIC DNA]</scope>
    <source>
        <strain evidence="6 7">CCFEE 5311</strain>
    </source>
</reference>
<dbReference type="SUPFAM" id="SSF50978">
    <property type="entry name" value="WD40 repeat-like"/>
    <property type="match status" value="1"/>
</dbReference>
<proteinExistence type="predicted"/>
<keyword evidence="2" id="KW-0853">WD repeat</keyword>
<feature type="compositionally biased region" description="Basic and acidic residues" evidence="5">
    <location>
        <begin position="701"/>
        <end position="714"/>
    </location>
</feature>
<feature type="compositionally biased region" description="Acidic residues" evidence="5">
    <location>
        <begin position="153"/>
        <end position="168"/>
    </location>
</feature>
<protein>
    <submittedName>
        <fullName evidence="6">Uncharacterized protein</fullName>
    </submittedName>
</protein>
<evidence type="ECO:0000256" key="4">
    <source>
        <dbReference type="ARBA" id="ARBA00023242"/>
    </source>
</evidence>
<accession>A0A4U0UI73</accession>
<evidence type="ECO:0000256" key="3">
    <source>
        <dbReference type="ARBA" id="ARBA00022737"/>
    </source>
</evidence>
<dbReference type="AlphaFoldDB" id="A0A4U0UI73"/>